<dbReference type="Gene3D" id="2.60.200.40">
    <property type="match status" value="1"/>
</dbReference>
<keyword evidence="9" id="KW-0812">Transmembrane</keyword>
<evidence type="ECO:0000256" key="4">
    <source>
        <dbReference type="ARBA" id="ARBA00022741"/>
    </source>
</evidence>
<dbReference type="Pfam" id="PF19279">
    <property type="entry name" value="YegS_C"/>
    <property type="match status" value="1"/>
</dbReference>
<dbReference type="InterPro" id="IPR017438">
    <property type="entry name" value="ATP-NAD_kinase_N"/>
</dbReference>
<keyword evidence="12" id="KW-1185">Reference proteome</keyword>
<sequence length="361" mass="38117">MPAEWILALTVAAAAAAFVVIWLGIRRTSRRRMGAGPADPAPTPVLPDQRVVFILNPVKNGATEARRQVEAACEAAGWSPPLVLETTPDDPGHGQAKRALEERADVVIAGGGDGTIRVVASELSGTQVPMGVLPLGTGNLLARNLGLEPSALQANINVALHGVIRKIDTADITLENEATGVRVEDSFLVIAGIGVDADVLADTRDDLKRRFGWVAYSEAGVRHLAGQRKRVMVSIDGGPAQLRKVRSILLANCGKLPAGIDFIPTAEIDDGEIDIVVLSPRSVVGWLWIAAKTLVRHTAPIPVIEYHRGRTVRITAHDPMGTQLDGDPSGPVTSLTVEVRPRSLAVRTESIPSADSAGPAA</sequence>
<keyword evidence="7" id="KW-0444">Lipid biosynthesis</keyword>
<dbReference type="InterPro" id="IPR001206">
    <property type="entry name" value="Diacylglycerol_kinase_cat_dom"/>
</dbReference>
<evidence type="ECO:0000256" key="5">
    <source>
        <dbReference type="ARBA" id="ARBA00022777"/>
    </source>
</evidence>
<evidence type="ECO:0000256" key="7">
    <source>
        <dbReference type="ARBA" id="ARBA00023209"/>
    </source>
</evidence>
<keyword evidence="6" id="KW-0067">ATP-binding</keyword>
<dbReference type="Proteomes" id="UP000829069">
    <property type="component" value="Chromosome"/>
</dbReference>
<dbReference type="InterPro" id="IPR050187">
    <property type="entry name" value="Lipid_Phosphate_FormReg"/>
</dbReference>
<evidence type="ECO:0000256" key="6">
    <source>
        <dbReference type="ARBA" id="ARBA00022840"/>
    </source>
</evidence>
<reference evidence="11 12" key="1">
    <citation type="submission" date="2022-03" db="EMBL/GenBank/DDBJ databases">
        <title>Isotopic signatures of nitrous oxide derived from detoxification processes.</title>
        <authorList>
            <person name="Behrendt U."/>
            <person name="Buchen C."/>
            <person name="Well R."/>
            <person name="Ulrich A."/>
            <person name="Rohe L."/>
            <person name="Kolb S."/>
            <person name="Schloter M."/>
            <person name="Horn M.A."/>
            <person name="Augustin J."/>
        </authorList>
    </citation>
    <scope>NUCLEOTIDE SEQUENCE [LARGE SCALE GENOMIC DNA]</scope>
    <source>
        <strain evidence="11 12">S4-C24</strain>
    </source>
</reference>
<organism evidence="11 12">
    <name type="scientific">Arthrobacter sulfonylureivorans</name>
    <dbReference type="NCBI Taxonomy" id="2486855"/>
    <lineage>
        <taxon>Bacteria</taxon>
        <taxon>Bacillati</taxon>
        <taxon>Actinomycetota</taxon>
        <taxon>Actinomycetes</taxon>
        <taxon>Micrococcales</taxon>
        <taxon>Micrococcaceae</taxon>
        <taxon>Arthrobacter</taxon>
    </lineage>
</organism>
<keyword evidence="8" id="KW-1208">Phospholipid metabolism</keyword>
<dbReference type="Gene3D" id="3.40.50.10330">
    <property type="entry name" value="Probable inorganic polyphosphate/atp-NAD kinase, domain 1"/>
    <property type="match status" value="1"/>
</dbReference>
<proteinExistence type="inferred from homology"/>
<keyword evidence="9" id="KW-1133">Transmembrane helix</keyword>
<dbReference type="InterPro" id="IPR045540">
    <property type="entry name" value="YegS/DAGK_C"/>
</dbReference>
<evidence type="ECO:0000256" key="9">
    <source>
        <dbReference type="SAM" id="Phobius"/>
    </source>
</evidence>
<evidence type="ECO:0000313" key="12">
    <source>
        <dbReference type="Proteomes" id="UP000829069"/>
    </source>
</evidence>
<keyword evidence="7" id="KW-0443">Lipid metabolism</keyword>
<keyword evidence="9" id="KW-0472">Membrane</keyword>
<dbReference type="EMBL" id="CP093326">
    <property type="protein sequence ID" value="UNK45926.1"/>
    <property type="molecule type" value="Genomic_DNA"/>
</dbReference>
<dbReference type="SMART" id="SM00046">
    <property type="entry name" value="DAGKc"/>
    <property type="match status" value="1"/>
</dbReference>
<dbReference type="Pfam" id="PF00781">
    <property type="entry name" value="DAGK_cat"/>
    <property type="match status" value="1"/>
</dbReference>
<feature type="domain" description="DAGKc" evidence="10">
    <location>
        <begin position="46"/>
        <end position="176"/>
    </location>
</feature>
<dbReference type="PROSITE" id="PS50146">
    <property type="entry name" value="DAGK"/>
    <property type="match status" value="1"/>
</dbReference>
<keyword evidence="5 11" id="KW-0418">Kinase</keyword>
<evidence type="ECO:0000259" key="10">
    <source>
        <dbReference type="PROSITE" id="PS50146"/>
    </source>
</evidence>
<dbReference type="PANTHER" id="PTHR12358:SF54">
    <property type="entry name" value="SPHINGOSINE KINASE RELATED PROTEIN"/>
    <property type="match status" value="1"/>
</dbReference>
<keyword evidence="7" id="KW-0594">Phospholipid biosynthesis</keyword>
<keyword evidence="4" id="KW-0547">Nucleotide-binding</keyword>
<dbReference type="SUPFAM" id="SSF111331">
    <property type="entry name" value="NAD kinase/diacylglycerol kinase-like"/>
    <property type="match status" value="1"/>
</dbReference>
<comment type="cofactor">
    <cofactor evidence="1">
        <name>Mg(2+)</name>
        <dbReference type="ChEBI" id="CHEBI:18420"/>
    </cofactor>
</comment>
<evidence type="ECO:0000256" key="8">
    <source>
        <dbReference type="ARBA" id="ARBA00023264"/>
    </source>
</evidence>
<keyword evidence="3" id="KW-0808">Transferase</keyword>
<name>A0ABY3W8X4_9MICC</name>
<evidence type="ECO:0000256" key="3">
    <source>
        <dbReference type="ARBA" id="ARBA00022679"/>
    </source>
</evidence>
<feature type="transmembrane region" description="Helical" evidence="9">
    <location>
        <begin position="6"/>
        <end position="25"/>
    </location>
</feature>
<evidence type="ECO:0000313" key="11">
    <source>
        <dbReference type="EMBL" id="UNK45926.1"/>
    </source>
</evidence>
<protein>
    <submittedName>
        <fullName evidence="11">Diacylglycerol kinase family lipid kinase</fullName>
    </submittedName>
</protein>
<gene>
    <name evidence="11" type="ORF">MNQ99_00610</name>
</gene>
<evidence type="ECO:0000256" key="2">
    <source>
        <dbReference type="ARBA" id="ARBA00005983"/>
    </source>
</evidence>
<dbReference type="GO" id="GO:0016301">
    <property type="term" value="F:kinase activity"/>
    <property type="evidence" value="ECO:0007669"/>
    <property type="project" value="UniProtKB-KW"/>
</dbReference>
<comment type="similarity">
    <text evidence="2">Belongs to the diacylglycerol/lipid kinase family.</text>
</comment>
<dbReference type="RefSeq" id="WP_241914058.1">
    <property type="nucleotide sequence ID" value="NZ_CP093326.1"/>
</dbReference>
<evidence type="ECO:0000256" key="1">
    <source>
        <dbReference type="ARBA" id="ARBA00001946"/>
    </source>
</evidence>
<accession>A0ABY3W8X4</accession>
<dbReference type="PANTHER" id="PTHR12358">
    <property type="entry name" value="SPHINGOSINE KINASE"/>
    <property type="match status" value="1"/>
</dbReference>
<dbReference type="InterPro" id="IPR016064">
    <property type="entry name" value="NAD/diacylglycerol_kinase_sf"/>
</dbReference>